<evidence type="ECO:0000313" key="3">
    <source>
        <dbReference type="Proteomes" id="UP000095237"/>
    </source>
</evidence>
<evidence type="ECO:0000259" key="1">
    <source>
        <dbReference type="Pfam" id="PF04101"/>
    </source>
</evidence>
<name>A0A1E5IJ46_ENDTX</name>
<dbReference type="PANTHER" id="PTHR21015">
    <property type="entry name" value="UDP-N-ACETYLGLUCOSAMINE--N-ACETYLMURAMYL-(PENTAPEPTIDE) PYROPHOSPHORYL-UNDECAPRENOL N-ACETYLGLUCOSAMINE TRANSFERASE 1"/>
    <property type="match status" value="1"/>
</dbReference>
<dbReference type="Pfam" id="PF04101">
    <property type="entry name" value="Glyco_tran_28_C"/>
    <property type="match status" value="1"/>
</dbReference>
<dbReference type="InterPro" id="IPR007235">
    <property type="entry name" value="Glyco_trans_28_C"/>
</dbReference>
<organism evidence="2 3">
    <name type="scientific">Endomicrobium trichonymphae</name>
    <dbReference type="NCBI Taxonomy" id="1408204"/>
    <lineage>
        <taxon>Bacteria</taxon>
        <taxon>Pseudomonadati</taxon>
        <taxon>Elusimicrobiota</taxon>
        <taxon>Endomicrobiia</taxon>
        <taxon>Endomicrobiales</taxon>
        <taxon>Endomicrobiaceae</taxon>
        <taxon>Candidatus Endomicrobiellum</taxon>
    </lineage>
</organism>
<dbReference type="Gene3D" id="3.40.50.2000">
    <property type="entry name" value="Glycogen Phosphorylase B"/>
    <property type="match status" value="1"/>
</dbReference>
<accession>A0A1E5IJ46</accession>
<sequence>MRELKFESGIFTVLVFGGSLGAVKLNEIACETLLKLSFKNRIQVLQITGFGNYIKIQEKVGGNPDYRVFEYMHDIGAAYAASDVVICRSGAGSVFELKALDKSAILVPYPYATDNHQYWNAKEIEKDGKVIIIEEKNLTKENLSNAIYALKENIKNNAAENTNKFPRKLIFEEIIKYMKS</sequence>
<dbReference type="Proteomes" id="UP000095237">
    <property type="component" value="Unassembled WGS sequence"/>
</dbReference>
<dbReference type="PANTHER" id="PTHR21015:SF22">
    <property type="entry name" value="GLYCOSYLTRANSFERASE"/>
    <property type="match status" value="1"/>
</dbReference>
<comment type="caution">
    <text evidence="2">The sequence shown here is derived from an EMBL/GenBank/DDBJ whole genome shotgun (WGS) entry which is preliminary data.</text>
</comment>
<feature type="domain" description="Glycosyl transferase family 28 C-terminal" evidence="1">
    <location>
        <begin position="12"/>
        <end position="168"/>
    </location>
</feature>
<evidence type="ECO:0000313" key="2">
    <source>
        <dbReference type="EMBL" id="OEG70153.1"/>
    </source>
</evidence>
<dbReference type="GO" id="GO:0016758">
    <property type="term" value="F:hexosyltransferase activity"/>
    <property type="evidence" value="ECO:0007669"/>
    <property type="project" value="InterPro"/>
</dbReference>
<dbReference type="CDD" id="cd03785">
    <property type="entry name" value="GT28_MurG"/>
    <property type="match status" value="1"/>
</dbReference>
<gene>
    <name evidence="2" type="ORF">ATZ36_01380</name>
</gene>
<keyword evidence="3" id="KW-1185">Reference proteome</keyword>
<dbReference type="EMBL" id="LNVX01000448">
    <property type="protein sequence ID" value="OEG70153.1"/>
    <property type="molecule type" value="Genomic_DNA"/>
</dbReference>
<reference evidence="2 3" key="1">
    <citation type="submission" date="2015-11" db="EMBL/GenBank/DDBJ databases">
        <title>Evidence for parallel genomic evolution in an endosymbiosis of termite gut flagellates.</title>
        <authorList>
            <person name="Zheng H."/>
        </authorList>
    </citation>
    <scope>NUCLEOTIDE SEQUENCE [LARGE SCALE GENOMIC DNA]</scope>
    <source>
        <strain evidence="2 3">CET450</strain>
    </source>
</reference>
<dbReference type="AlphaFoldDB" id="A0A1E5IJ46"/>
<dbReference type="SUPFAM" id="SSF53756">
    <property type="entry name" value="UDP-Glycosyltransferase/glycogen phosphorylase"/>
    <property type="match status" value="1"/>
</dbReference>
<protein>
    <recommendedName>
        <fullName evidence="1">Glycosyl transferase family 28 C-terminal domain-containing protein</fullName>
    </recommendedName>
</protein>
<proteinExistence type="predicted"/>